<reference evidence="1" key="1">
    <citation type="submission" date="2024-09" db="EMBL/GenBank/DDBJ databases">
        <title>Black Yeasts Isolated from many extreme environments.</title>
        <authorList>
            <person name="Coleine C."/>
            <person name="Stajich J.E."/>
            <person name="Selbmann L."/>
        </authorList>
    </citation>
    <scope>NUCLEOTIDE SEQUENCE</scope>
    <source>
        <strain evidence="1">CCFEE 5737</strain>
    </source>
</reference>
<organism evidence="1 2">
    <name type="scientific">Coniosporium uncinatum</name>
    <dbReference type="NCBI Taxonomy" id="93489"/>
    <lineage>
        <taxon>Eukaryota</taxon>
        <taxon>Fungi</taxon>
        <taxon>Dikarya</taxon>
        <taxon>Ascomycota</taxon>
        <taxon>Pezizomycotina</taxon>
        <taxon>Dothideomycetes</taxon>
        <taxon>Dothideomycetes incertae sedis</taxon>
        <taxon>Coniosporium</taxon>
    </lineage>
</organism>
<proteinExistence type="predicted"/>
<evidence type="ECO:0000313" key="1">
    <source>
        <dbReference type="EMBL" id="KAK3065813.1"/>
    </source>
</evidence>
<name>A0ACC3DDQ7_9PEZI</name>
<sequence>MFVRTVWCLAVNTTTIEGWEIERHETLLRRAKVLGGYLNGPDGQRVRIVRQEFPYDIGIWANFKQGMGTSNVLAWFWPFAASPSVESGLSFETNGFEDPSVTWPPPDPDRIPRLPRTFAAENAFIHETYESADQQIEAFRARQQEDMKRWQNHDGPVQRRRPFSERFRVDGDTIDPVDYEDDGVESDAEGEEAWRNAEGERLGDYGVDEDVEFYEDEVPLAELIRRRKALPPR</sequence>
<keyword evidence="2" id="KW-1185">Reference proteome</keyword>
<accession>A0ACC3DDQ7</accession>
<gene>
    <name evidence="1" type="ORF">LTS18_002360</name>
</gene>
<dbReference type="Proteomes" id="UP001186974">
    <property type="component" value="Unassembled WGS sequence"/>
</dbReference>
<comment type="caution">
    <text evidence="1">The sequence shown here is derived from an EMBL/GenBank/DDBJ whole genome shotgun (WGS) entry which is preliminary data.</text>
</comment>
<evidence type="ECO:0000313" key="2">
    <source>
        <dbReference type="Proteomes" id="UP001186974"/>
    </source>
</evidence>
<protein>
    <submittedName>
        <fullName evidence="1">Uncharacterized protein</fullName>
    </submittedName>
</protein>
<dbReference type="EMBL" id="JAWDJW010006191">
    <property type="protein sequence ID" value="KAK3065813.1"/>
    <property type="molecule type" value="Genomic_DNA"/>
</dbReference>